<keyword evidence="1" id="KW-1133">Transmembrane helix</keyword>
<keyword evidence="1" id="KW-0812">Transmembrane</keyword>
<organism evidence="2 3">
    <name type="scientific">Acinetobacter proteolyticus</name>
    <dbReference type="NCBI Taxonomy" id="1776741"/>
    <lineage>
        <taxon>Bacteria</taxon>
        <taxon>Pseudomonadati</taxon>
        <taxon>Pseudomonadota</taxon>
        <taxon>Gammaproteobacteria</taxon>
        <taxon>Moraxellales</taxon>
        <taxon>Moraxellaceae</taxon>
        <taxon>Acinetobacter</taxon>
    </lineage>
</organism>
<evidence type="ECO:0000313" key="2">
    <source>
        <dbReference type="EMBL" id="ENU24198.1"/>
    </source>
</evidence>
<comment type="caution">
    <text evidence="2">The sequence shown here is derived from an EMBL/GenBank/DDBJ whole genome shotgun (WGS) entry which is preliminary data.</text>
</comment>
<reference evidence="2 3" key="1">
    <citation type="submission" date="2013-02" db="EMBL/GenBank/DDBJ databases">
        <title>The Genome Sequence of Acinetobacter sp. NIPH 809.</title>
        <authorList>
            <consortium name="The Broad Institute Genome Sequencing Platform"/>
            <consortium name="The Broad Institute Genome Sequencing Center for Infectious Disease"/>
            <person name="Cerqueira G."/>
            <person name="Feldgarden M."/>
            <person name="Courvalin P."/>
            <person name="Perichon B."/>
            <person name="Grillot-Courvalin C."/>
            <person name="Clermont D."/>
            <person name="Rocha E."/>
            <person name="Yoon E.-J."/>
            <person name="Nemec A."/>
            <person name="Walker B."/>
            <person name="Young S.K."/>
            <person name="Zeng Q."/>
            <person name="Gargeya S."/>
            <person name="Fitzgerald M."/>
            <person name="Haas B."/>
            <person name="Abouelleil A."/>
            <person name="Alvarado L."/>
            <person name="Arachchi H.M."/>
            <person name="Berlin A.M."/>
            <person name="Chapman S.B."/>
            <person name="Dewar J."/>
            <person name="Goldberg J."/>
            <person name="Griggs A."/>
            <person name="Gujja S."/>
            <person name="Hansen M."/>
            <person name="Howarth C."/>
            <person name="Imamovic A."/>
            <person name="Larimer J."/>
            <person name="McCowan C."/>
            <person name="Murphy C."/>
            <person name="Neiman D."/>
            <person name="Pearson M."/>
            <person name="Priest M."/>
            <person name="Roberts A."/>
            <person name="Saif S."/>
            <person name="Shea T."/>
            <person name="Sisk P."/>
            <person name="Sykes S."/>
            <person name="Wortman J."/>
            <person name="Nusbaum C."/>
            <person name="Birren B."/>
        </authorList>
    </citation>
    <scope>NUCLEOTIDE SEQUENCE [LARGE SCALE GENOMIC DNA]</scope>
    <source>
        <strain evidence="2 3">NIPH 809</strain>
    </source>
</reference>
<name>A0ABN0JG47_9GAMM</name>
<evidence type="ECO:0000256" key="1">
    <source>
        <dbReference type="SAM" id="Phobius"/>
    </source>
</evidence>
<protein>
    <recommendedName>
        <fullName evidence="4">DUF4760 domain-containing protein</fullName>
    </recommendedName>
</protein>
<evidence type="ECO:0008006" key="4">
    <source>
        <dbReference type="Google" id="ProtNLM"/>
    </source>
</evidence>
<accession>A0ABN0JG47</accession>
<keyword evidence="1" id="KW-0472">Membrane</keyword>
<dbReference type="RefSeq" id="WP_004653648.1">
    <property type="nucleotide sequence ID" value="NZ_KB849179.1"/>
</dbReference>
<keyword evidence="3" id="KW-1185">Reference proteome</keyword>
<feature type="transmembrane region" description="Helical" evidence="1">
    <location>
        <begin position="12"/>
        <end position="31"/>
    </location>
</feature>
<proteinExistence type="predicted"/>
<gene>
    <name evidence="2" type="ORF">F993_01514</name>
</gene>
<dbReference type="EMBL" id="APOI01000014">
    <property type="protein sequence ID" value="ENU24198.1"/>
    <property type="molecule type" value="Genomic_DNA"/>
</dbReference>
<feature type="transmembrane region" description="Helical" evidence="1">
    <location>
        <begin position="51"/>
        <end position="71"/>
    </location>
</feature>
<evidence type="ECO:0000313" key="3">
    <source>
        <dbReference type="Proteomes" id="UP000013034"/>
    </source>
</evidence>
<sequence length="231" mass="27368">MAKKTLNKKIKTISFWTFGSMFWYLVIAFFLKSEYPIFNYRFNPSMAYDVIKDALTLAAAFLAPVAAFVLFSDWRDQHYQSKIENDAQQIYESIVGYLTILLRLERIVQKNQIDEKEHMVMMENRDQLKIYEEEVKRKIISFRAQHEFQSKTGEDLNLEVRSAFIDLKNAADGIRDLIIHFKYNQSINRYEQSKPYFSEHLFSEVYDNLDDSYKKIATLTTLKSKVKAINF</sequence>
<dbReference type="Proteomes" id="UP000013034">
    <property type="component" value="Unassembled WGS sequence"/>
</dbReference>